<keyword evidence="1" id="KW-0813">Transport</keyword>
<evidence type="ECO:0000313" key="2">
    <source>
        <dbReference type="Proteomes" id="UP001149860"/>
    </source>
</evidence>
<keyword evidence="1" id="KW-0762">Sugar transport</keyword>
<evidence type="ECO:0000313" key="1">
    <source>
        <dbReference type="EMBL" id="XFD40400.1"/>
    </source>
</evidence>
<dbReference type="EMBL" id="CP168151">
    <property type="protein sequence ID" value="XFD40400.1"/>
    <property type="molecule type" value="Genomic_DNA"/>
</dbReference>
<accession>A0ACD5DH53</accession>
<sequence>MLLASCLTLIVAFLAGLDGILDEWQFYQPIVTCTLIGAAFSDISTGILLGATLQIIMSGWINLASVISPDISFASVTAAIMVCGPAHLQIGQGVLVAIGAAVIGRLLTIRTRKLMVNIAHKADQAAEISKLSEINRLQWISMGIQGLRVMIPSVIVLMLSNVTIGHWFRMIPQSVNTGINAAASLIAVVGFSIIITTIESRALWIWFAGGFLIATFFKLTLTFVILLGVVLTILYIIIENRHNGKKDQSDPFSDELDDL</sequence>
<keyword evidence="2" id="KW-1185">Reference proteome</keyword>
<protein>
    <submittedName>
        <fullName evidence="1">PTS sugar transporter subunit IIC</fullName>
    </submittedName>
</protein>
<gene>
    <name evidence="1" type="ORF">O0236_003610</name>
</gene>
<dbReference type="Proteomes" id="UP001149860">
    <property type="component" value="Chromosome"/>
</dbReference>
<organism evidence="1 2">
    <name type="scientific">Lentilactobacillus terminaliae</name>
    <dbReference type="NCBI Taxonomy" id="3003483"/>
    <lineage>
        <taxon>Bacteria</taxon>
        <taxon>Bacillati</taxon>
        <taxon>Bacillota</taxon>
        <taxon>Bacilli</taxon>
        <taxon>Lactobacillales</taxon>
        <taxon>Lactobacillaceae</taxon>
        <taxon>Lentilactobacillus</taxon>
    </lineage>
</organism>
<name>A0ACD5DH53_9LACO</name>
<reference evidence="1" key="1">
    <citation type="submission" date="2024-08" db="EMBL/GenBank/DDBJ databases">
        <title>Lentilactobacillus sp. nov., isolated from tree bark.</title>
        <authorList>
            <person name="Phuengjayaem S."/>
            <person name="Tanasupawat S."/>
        </authorList>
    </citation>
    <scope>NUCLEOTIDE SEQUENCE</scope>
    <source>
        <strain evidence="1">SPB1-3</strain>
    </source>
</reference>
<proteinExistence type="predicted"/>